<feature type="domain" description="Protein kinase" evidence="15">
    <location>
        <begin position="333"/>
        <end position="611"/>
    </location>
</feature>
<dbReference type="PROSITE" id="PS50011">
    <property type="entry name" value="PROTEIN_KINASE_DOM"/>
    <property type="match status" value="1"/>
</dbReference>
<dbReference type="AlphaFoldDB" id="A0A8T3BLY3"/>
<evidence type="ECO:0000256" key="10">
    <source>
        <dbReference type="ARBA" id="ARBA00023136"/>
    </source>
</evidence>
<evidence type="ECO:0000256" key="6">
    <source>
        <dbReference type="ARBA" id="ARBA00022741"/>
    </source>
</evidence>
<proteinExistence type="predicted"/>
<keyword evidence="5 14" id="KW-0732">Signal</keyword>
<evidence type="ECO:0000256" key="12">
    <source>
        <dbReference type="PROSITE-ProRule" id="PRU10141"/>
    </source>
</evidence>
<dbReference type="OrthoDB" id="4062651at2759"/>
<keyword evidence="3" id="KW-0808">Transferase</keyword>
<dbReference type="EMBL" id="JAGYWB010000008">
    <property type="protein sequence ID" value="KAI0513593.1"/>
    <property type="molecule type" value="Genomic_DNA"/>
</dbReference>
<evidence type="ECO:0000313" key="17">
    <source>
        <dbReference type="Proteomes" id="UP000829196"/>
    </source>
</evidence>
<evidence type="ECO:0000259" key="15">
    <source>
        <dbReference type="PROSITE" id="PS50011"/>
    </source>
</evidence>
<dbReference type="InterPro" id="IPR000719">
    <property type="entry name" value="Prot_kinase_dom"/>
</dbReference>
<dbReference type="InterPro" id="IPR017441">
    <property type="entry name" value="Protein_kinase_ATP_BS"/>
</dbReference>
<keyword evidence="8 12" id="KW-0067">ATP-binding</keyword>
<feature type="binding site" evidence="12">
    <location>
        <position position="361"/>
    </location>
    <ligand>
        <name>ATP</name>
        <dbReference type="ChEBI" id="CHEBI:30616"/>
    </ligand>
</feature>
<dbReference type="PROSITE" id="PS00107">
    <property type="entry name" value="PROTEIN_KINASE_ATP"/>
    <property type="match status" value="1"/>
</dbReference>
<evidence type="ECO:0000256" key="8">
    <source>
        <dbReference type="ARBA" id="ARBA00022840"/>
    </source>
</evidence>
<keyword evidence="10 13" id="KW-0472">Membrane</keyword>
<dbReference type="PROSITE" id="PS00108">
    <property type="entry name" value="PROTEIN_KINASE_ST"/>
    <property type="match status" value="1"/>
</dbReference>
<dbReference type="SMR" id="A0A8T3BLY3"/>
<comment type="subcellular location">
    <subcellularLocation>
        <location evidence="1">Membrane</location>
        <topology evidence="1">Single-pass membrane protein</topology>
    </subcellularLocation>
</comment>
<accession>A0A8T3BLY3</accession>
<dbReference type="SUPFAM" id="SSF56112">
    <property type="entry name" value="Protein kinase-like (PK-like)"/>
    <property type="match status" value="1"/>
</dbReference>
<gene>
    <name evidence="16" type="ORF">KFK09_009620</name>
</gene>
<keyword evidence="6 12" id="KW-0547">Nucleotide-binding</keyword>
<dbReference type="GO" id="GO:0005524">
    <property type="term" value="F:ATP binding"/>
    <property type="evidence" value="ECO:0007669"/>
    <property type="project" value="UniProtKB-UniRule"/>
</dbReference>
<dbReference type="Gene3D" id="3.30.200.20">
    <property type="entry name" value="Phosphorylase Kinase, domain 1"/>
    <property type="match status" value="1"/>
</dbReference>
<dbReference type="CDD" id="cd14066">
    <property type="entry name" value="STKc_IRAK"/>
    <property type="match status" value="1"/>
</dbReference>
<evidence type="ECO:0000256" key="7">
    <source>
        <dbReference type="ARBA" id="ARBA00022777"/>
    </source>
</evidence>
<dbReference type="GO" id="GO:0005886">
    <property type="term" value="C:plasma membrane"/>
    <property type="evidence" value="ECO:0007669"/>
    <property type="project" value="UniProtKB-ARBA"/>
</dbReference>
<evidence type="ECO:0000256" key="14">
    <source>
        <dbReference type="SAM" id="SignalP"/>
    </source>
</evidence>
<evidence type="ECO:0000256" key="3">
    <source>
        <dbReference type="ARBA" id="ARBA00022679"/>
    </source>
</evidence>
<dbReference type="Proteomes" id="UP000829196">
    <property type="component" value="Unassembled WGS sequence"/>
</dbReference>
<dbReference type="InterPro" id="IPR008271">
    <property type="entry name" value="Ser/Thr_kinase_AS"/>
</dbReference>
<protein>
    <recommendedName>
        <fullName evidence="15">Protein kinase domain-containing protein</fullName>
    </recommendedName>
</protein>
<dbReference type="InterPro" id="IPR001245">
    <property type="entry name" value="Ser-Thr/Tyr_kinase_cat_dom"/>
</dbReference>
<dbReference type="FunFam" id="3.30.200.20:FF:000039">
    <property type="entry name" value="receptor-like protein kinase FERONIA"/>
    <property type="match status" value="1"/>
</dbReference>
<evidence type="ECO:0000313" key="16">
    <source>
        <dbReference type="EMBL" id="KAI0513593.1"/>
    </source>
</evidence>
<organism evidence="16 17">
    <name type="scientific">Dendrobium nobile</name>
    <name type="common">Orchid</name>
    <dbReference type="NCBI Taxonomy" id="94219"/>
    <lineage>
        <taxon>Eukaryota</taxon>
        <taxon>Viridiplantae</taxon>
        <taxon>Streptophyta</taxon>
        <taxon>Embryophyta</taxon>
        <taxon>Tracheophyta</taxon>
        <taxon>Spermatophyta</taxon>
        <taxon>Magnoliopsida</taxon>
        <taxon>Liliopsida</taxon>
        <taxon>Asparagales</taxon>
        <taxon>Orchidaceae</taxon>
        <taxon>Epidendroideae</taxon>
        <taxon>Malaxideae</taxon>
        <taxon>Dendrobiinae</taxon>
        <taxon>Dendrobium</taxon>
    </lineage>
</organism>
<dbReference type="Pfam" id="PF07714">
    <property type="entry name" value="PK_Tyr_Ser-Thr"/>
    <property type="match status" value="1"/>
</dbReference>
<keyword evidence="9 13" id="KW-1133">Transmembrane helix</keyword>
<evidence type="ECO:0000256" key="2">
    <source>
        <dbReference type="ARBA" id="ARBA00022527"/>
    </source>
</evidence>
<dbReference type="PANTHER" id="PTHR46008:SF2">
    <property type="entry name" value="LEAF RUST 10 DISEASE-RESISTANCE LOCUS RECEPTOR-LIKE PROTEIN KINASE-LIKE 1.4"/>
    <property type="match status" value="1"/>
</dbReference>
<sequence>MSFSFFFSLFLTIIHSIIPFTSSSCPPQKFSCGQKTLDIEFPFFTSRSSNQCSGLHYIQCLNRVPTVHFTGTSYLYPITNISYDDKSIIIHDINLSAYYRRSCIFLYDFEIPIPDFAFNSFSISLQSGESFFNCKQDYDFSSDIFLLKNNLSLCKDYRLHYSGDFGHPNIAGFPIHCRNYSNPGFHWKLSFGGGEDGGETALIAAGFSPEWTKRQDCFSCEFAASSNCSGVAGDSSCECRSNCEGRKKNNRRIIIGVSIAAGILFISILSFIGFWWHLRLRQKRQSSSSSTLLSHHSFIPRPPFSNRASDHSHYPYQTQVFSYEELHEATNAFDTAMEVGDGGFGAVYKGTLRDGRTVAVKRLYEKNFKRVEQFANEIVILSCLRHQNLVSLYGCTSPRSRELLLVYEFVPNGTVADHLHGPRAAEGHLTWPRRLSIAVETAFALGYLHAIDPPIVHRDVKTVNILLDAEFHVKIADFGLSRLFPRDGATHVSTAPQGTPGYLDPDYHRSYQLTDRSDVYSFGVVLAELLSSKPAVDICRERSEINLSTLAVNRIQSGNLDDLVDRQLGYDSDVEMRNKMNLVAELAFRCLQGDREMRPPIKEVLEVLIELQDGALLGSEEKVGHFAEQVVGNAGTDKGGV</sequence>
<name>A0A8T3BLY3_DENNO</name>
<keyword evidence="11" id="KW-0325">Glycoprotein</keyword>
<evidence type="ECO:0000256" key="4">
    <source>
        <dbReference type="ARBA" id="ARBA00022692"/>
    </source>
</evidence>
<reference evidence="16" key="1">
    <citation type="journal article" date="2022" name="Front. Genet.">
        <title>Chromosome-Scale Assembly of the Dendrobium nobile Genome Provides Insights Into the Molecular Mechanism of the Biosynthesis of the Medicinal Active Ingredient of Dendrobium.</title>
        <authorList>
            <person name="Xu Q."/>
            <person name="Niu S.-C."/>
            <person name="Li K.-L."/>
            <person name="Zheng P.-J."/>
            <person name="Zhang X.-J."/>
            <person name="Jia Y."/>
            <person name="Liu Y."/>
            <person name="Niu Y.-X."/>
            <person name="Yu L.-H."/>
            <person name="Chen D.-F."/>
            <person name="Zhang G.-Q."/>
        </authorList>
    </citation>
    <scope>NUCLEOTIDE SEQUENCE</scope>
    <source>
        <tissue evidence="16">Leaf</tissue>
    </source>
</reference>
<dbReference type="Gene3D" id="1.10.510.10">
    <property type="entry name" value="Transferase(Phosphotransferase) domain 1"/>
    <property type="match status" value="1"/>
</dbReference>
<dbReference type="Pfam" id="PF13947">
    <property type="entry name" value="GUB_WAK_bind"/>
    <property type="match status" value="1"/>
</dbReference>
<keyword evidence="7" id="KW-0418">Kinase</keyword>
<keyword evidence="17" id="KW-1185">Reference proteome</keyword>
<dbReference type="InterPro" id="IPR025287">
    <property type="entry name" value="WAK_GUB"/>
</dbReference>
<feature type="transmembrane region" description="Helical" evidence="13">
    <location>
        <begin position="253"/>
        <end position="276"/>
    </location>
</feature>
<evidence type="ECO:0000256" key="5">
    <source>
        <dbReference type="ARBA" id="ARBA00022729"/>
    </source>
</evidence>
<dbReference type="SMART" id="SM00220">
    <property type="entry name" value="S_TKc"/>
    <property type="match status" value="1"/>
</dbReference>
<feature type="chain" id="PRO_5035722056" description="Protein kinase domain-containing protein" evidence="14">
    <location>
        <begin position="24"/>
        <end position="641"/>
    </location>
</feature>
<evidence type="ECO:0000256" key="1">
    <source>
        <dbReference type="ARBA" id="ARBA00004167"/>
    </source>
</evidence>
<feature type="signal peptide" evidence="14">
    <location>
        <begin position="1"/>
        <end position="23"/>
    </location>
</feature>
<dbReference type="PANTHER" id="PTHR46008">
    <property type="entry name" value="LEAF RUST 10 DISEASE-RESISTANCE LOCUS RECEPTOR-LIKE PROTEIN KINASE-LIKE 1.4"/>
    <property type="match status" value="1"/>
</dbReference>
<evidence type="ECO:0000256" key="9">
    <source>
        <dbReference type="ARBA" id="ARBA00022989"/>
    </source>
</evidence>
<dbReference type="GO" id="GO:0004674">
    <property type="term" value="F:protein serine/threonine kinase activity"/>
    <property type="evidence" value="ECO:0007669"/>
    <property type="project" value="UniProtKB-KW"/>
</dbReference>
<dbReference type="InterPro" id="IPR011009">
    <property type="entry name" value="Kinase-like_dom_sf"/>
</dbReference>
<dbReference type="FunFam" id="1.10.510.10:FF:000161">
    <property type="entry name" value="Wall-associated receptor kinase-like 20"/>
    <property type="match status" value="1"/>
</dbReference>
<keyword evidence="2" id="KW-0723">Serine/threonine-protein kinase</keyword>
<evidence type="ECO:0000256" key="11">
    <source>
        <dbReference type="ARBA" id="ARBA00023180"/>
    </source>
</evidence>
<keyword evidence="4 13" id="KW-0812">Transmembrane</keyword>
<evidence type="ECO:0000256" key="13">
    <source>
        <dbReference type="SAM" id="Phobius"/>
    </source>
</evidence>
<comment type="caution">
    <text evidence="16">The sequence shown here is derived from an EMBL/GenBank/DDBJ whole genome shotgun (WGS) entry which is preliminary data.</text>
</comment>